<dbReference type="EMBL" id="MU005612">
    <property type="protein sequence ID" value="KAF2678465.1"/>
    <property type="molecule type" value="Genomic_DNA"/>
</dbReference>
<feature type="region of interest" description="Disordered" evidence="1">
    <location>
        <begin position="45"/>
        <end position="84"/>
    </location>
</feature>
<evidence type="ECO:0000313" key="2">
    <source>
        <dbReference type="EMBL" id="KAF2678465.1"/>
    </source>
</evidence>
<evidence type="ECO:0000313" key="3">
    <source>
        <dbReference type="Proteomes" id="UP000799291"/>
    </source>
</evidence>
<dbReference type="Proteomes" id="UP000799291">
    <property type="component" value="Unassembled WGS sequence"/>
</dbReference>
<accession>A0A6G1IJZ2</accession>
<feature type="region of interest" description="Disordered" evidence="1">
    <location>
        <begin position="1"/>
        <end position="26"/>
    </location>
</feature>
<reference evidence="2" key="1">
    <citation type="journal article" date="2020" name="Stud. Mycol.">
        <title>101 Dothideomycetes genomes: a test case for predicting lifestyles and emergence of pathogens.</title>
        <authorList>
            <person name="Haridas S."/>
            <person name="Albert R."/>
            <person name="Binder M."/>
            <person name="Bloem J."/>
            <person name="Labutti K."/>
            <person name="Salamov A."/>
            <person name="Andreopoulos B."/>
            <person name="Baker S."/>
            <person name="Barry K."/>
            <person name="Bills G."/>
            <person name="Bluhm B."/>
            <person name="Cannon C."/>
            <person name="Castanera R."/>
            <person name="Culley D."/>
            <person name="Daum C."/>
            <person name="Ezra D."/>
            <person name="Gonzalez J."/>
            <person name="Henrissat B."/>
            <person name="Kuo A."/>
            <person name="Liang C."/>
            <person name="Lipzen A."/>
            <person name="Lutzoni F."/>
            <person name="Magnuson J."/>
            <person name="Mondo S."/>
            <person name="Nolan M."/>
            <person name="Ohm R."/>
            <person name="Pangilinan J."/>
            <person name="Park H.-J."/>
            <person name="Ramirez L."/>
            <person name="Alfaro M."/>
            <person name="Sun H."/>
            <person name="Tritt A."/>
            <person name="Yoshinaga Y."/>
            <person name="Zwiers L.-H."/>
            <person name="Turgeon B."/>
            <person name="Goodwin S."/>
            <person name="Spatafora J."/>
            <person name="Crous P."/>
            <person name="Grigoriev I."/>
        </authorList>
    </citation>
    <scope>NUCLEOTIDE SEQUENCE</scope>
    <source>
        <strain evidence="2">CBS 122367</strain>
    </source>
</reference>
<feature type="compositionally biased region" description="Polar residues" evidence="1">
    <location>
        <begin position="56"/>
        <end position="71"/>
    </location>
</feature>
<protein>
    <submittedName>
        <fullName evidence="2">Uncharacterized protein</fullName>
    </submittedName>
</protein>
<name>A0A6G1IJZ2_9PLEO</name>
<evidence type="ECO:0000256" key="1">
    <source>
        <dbReference type="SAM" id="MobiDB-lite"/>
    </source>
</evidence>
<organism evidence="2 3">
    <name type="scientific">Lentithecium fluviatile CBS 122367</name>
    <dbReference type="NCBI Taxonomy" id="1168545"/>
    <lineage>
        <taxon>Eukaryota</taxon>
        <taxon>Fungi</taxon>
        <taxon>Dikarya</taxon>
        <taxon>Ascomycota</taxon>
        <taxon>Pezizomycotina</taxon>
        <taxon>Dothideomycetes</taxon>
        <taxon>Pleosporomycetidae</taxon>
        <taxon>Pleosporales</taxon>
        <taxon>Massarineae</taxon>
        <taxon>Lentitheciaceae</taxon>
        <taxon>Lentithecium</taxon>
    </lineage>
</organism>
<dbReference type="AlphaFoldDB" id="A0A6G1IJZ2"/>
<keyword evidence="3" id="KW-1185">Reference proteome</keyword>
<gene>
    <name evidence="2" type="ORF">K458DRAFT_435901</name>
</gene>
<sequence>MYGGNALQKQSARDRERNSLPAQAQVRLPAAEKEAIRAGKAAGLGLPTKGLRLPQTRASDTCNKQTGNTTARGVPHENASQAATDVRMSTELTHGGSNPLAGADPTHLKVFEQLGSVQYSLQSIMRENAHLRREDASFREQLSSQLERIRVLEEAQANRKDAELRSIEPTSRQGDDHLFSDERPRTSLPVAFISVTPEEKRSTKRTLDDLNLRNPRRTATRSHYDYEDDYENHRVRRIKRGYWHY</sequence>
<proteinExistence type="predicted"/>